<feature type="domain" description="Histidine kinase/HSP90-like ATPase" evidence="2">
    <location>
        <begin position="15"/>
        <end position="133"/>
    </location>
</feature>
<organism evidence="3 4">
    <name type="scientific">Desulfomicrobium baculatum (strain DSM 4028 / VKM B-1378 / X)</name>
    <name type="common">Desulfovibrio baculatus</name>
    <dbReference type="NCBI Taxonomy" id="525897"/>
    <lineage>
        <taxon>Bacteria</taxon>
        <taxon>Pseudomonadati</taxon>
        <taxon>Thermodesulfobacteriota</taxon>
        <taxon>Desulfovibrionia</taxon>
        <taxon>Desulfovibrionales</taxon>
        <taxon>Desulfomicrobiaceae</taxon>
        <taxon>Desulfomicrobium</taxon>
    </lineage>
</organism>
<dbReference type="eggNOG" id="COG2172">
    <property type="taxonomic scope" value="Bacteria"/>
</dbReference>
<dbReference type="InterPro" id="IPR036890">
    <property type="entry name" value="HATPase_C_sf"/>
</dbReference>
<dbReference type="STRING" id="525897.Dbac_0348"/>
<reference evidence="3 4" key="1">
    <citation type="journal article" date="2009" name="Stand. Genomic Sci.">
        <title>Complete genome sequence of Desulfomicrobium baculatum type strain (X).</title>
        <authorList>
            <person name="Copeland A."/>
            <person name="Spring S."/>
            <person name="Goker M."/>
            <person name="Schneider S."/>
            <person name="Lapidus A."/>
            <person name="Del Rio T.G."/>
            <person name="Tice H."/>
            <person name="Cheng J.F."/>
            <person name="Chen F."/>
            <person name="Nolan M."/>
            <person name="Bruce D."/>
            <person name="Goodwin L."/>
            <person name="Pitluck S."/>
            <person name="Ivanova N."/>
            <person name="Mavrommatis K."/>
            <person name="Ovchinnikova G."/>
            <person name="Pati A."/>
            <person name="Chen A."/>
            <person name="Palaniappan K."/>
            <person name="Land M."/>
            <person name="Hauser L."/>
            <person name="Chang Y.J."/>
            <person name="Jeffries C.C."/>
            <person name="Meincke L."/>
            <person name="Sims D."/>
            <person name="Brettin T."/>
            <person name="Detter J.C."/>
            <person name="Han C."/>
            <person name="Chain P."/>
            <person name="Bristow J."/>
            <person name="Eisen J.A."/>
            <person name="Markowitz V."/>
            <person name="Hugenholtz P."/>
            <person name="Kyrpides N.C."/>
            <person name="Klenk H.P."/>
            <person name="Lucas S."/>
        </authorList>
    </citation>
    <scope>NUCLEOTIDE SEQUENCE [LARGE SCALE GENOMIC DNA]</scope>
    <source>
        <strain evidence="4">DSM 4028 / VKM B-1378 / X</strain>
    </source>
</reference>
<protein>
    <submittedName>
        <fullName evidence="3">Putative anti-sigma regulatory factor, serine/threonine protein kinase</fullName>
    </submittedName>
</protein>
<evidence type="ECO:0000259" key="2">
    <source>
        <dbReference type="Pfam" id="PF13581"/>
    </source>
</evidence>
<dbReference type="RefSeq" id="WP_012805560.1">
    <property type="nucleotide sequence ID" value="NC_013173.1"/>
</dbReference>
<dbReference type="CDD" id="cd16936">
    <property type="entry name" value="HATPase_RsbW-like"/>
    <property type="match status" value="1"/>
</dbReference>
<gene>
    <name evidence="3" type="ordered locus">Dbac_0348</name>
</gene>
<accession>C7LVD3</accession>
<dbReference type="Gene3D" id="3.30.565.10">
    <property type="entry name" value="Histidine kinase-like ATPase, C-terminal domain"/>
    <property type="match status" value="1"/>
</dbReference>
<dbReference type="Pfam" id="PF13581">
    <property type="entry name" value="HATPase_c_2"/>
    <property type="match status" value="1"/>
</dbReference>
<evidence type="ECO:0000313" key="3">
    <source>
        <dbReference type="EMBL" id="ACU88475.1"/>
    </source>
</evidence>
<dbReference type="PANTHER" id="PTHR35526">
    <property type="entry name" value="ANTI-SIGMA-F FACTOR RSBW-RELATED"/>
    <property type="match status" value="1"/>
</dbReference>
<evidence type="ECO:0000313" key="4">
    <source>
        <dbReference type="Proteomes" id="UP000002216"/>
    </source>
</evidence>
<proteinExistence type="predicted"/>
<evidence type="ECO:0000256" key="1">
    <source>
        <dbReference type="ARBA" id="ARBA00022527"/>
    </source>
</evidence>
<name>C7LVD3_DESBD</name>
<sequence length="147" mass="16103">MTASFDFTLARPAEEQAALLAALERFGEKRKLLPPLRYRLGLVVDELISNCIAHGTVPGLDTTIRVFITDLEDKVVIEIIDTGPRFDPSTHPISRCPEKGPAAIGGMGLCLVRNLAADFVYTRGQSSNHLRITLAKASQEPECNSRK</sequence>
<dbReference type="HOGENOM" id="CLU_090336_24_1_7"/>
<keyword evidence="4" id="KW-1185">Reference proteome</keyword>
<dbReference type="KEGG" id="dba:Dbac_0348"/>
<keyword evidence="3" id="KW-0418">Kinase</keyword>
<dbReference type="Proteomes" id="UP000002216">
    <property type="component" value="Chromosome"/>
</dbReference>
<keyword evidence="3" id="KW-0808">Transferase</keyword>
<dbReference type="InterPro" id="IPR050267">
    <property type="entry name" value="Anti-sigma-factor_SerPK"/>
</dbReference>
<dbReference type="InterPro" id="IPR003594">
    <property type="entry name" value="HATPase_dom"/>
</dbReference>
<dbReference type="SUPFAM" id="SSF55874">
    <property type="entry name" value="ATPase domain of HSP90 chaperone/DNA topoisomerase II/histidine kinase"/>
    <property type="match status" value="1"/>
</dbReference>
<keyword evidence="1 3" id="KW-0723">Serine/threonine-protein kinase</keyword>
<dbReference type="GO" id="GO:0004674">
    <property type="term" value="F:protein serine/threonine kinase activity"/>
    <property type="evidence" value="ECO:0007669"/>
    <property type="project" value="UniProtKB-KW"/>
</dbReference>
<dbReference type="AlphaFoldDB" id="C7LVD3"/>
<dbReference type="EMBL" id="CP001629">
    <property type="protein sequence ID" value="ACU88475.1"/>
    <property type="molecule type" value="Genomic_DNA"/>
</dbReference>